<evidence type="ECO:0000313" key="6">
    <source>
        <dbReference type="EMBL" id="TYP97292.1"/>
    </source>
</evidence>
<feature type="domain" description="Cyclic nucleotide-binding" evidence="4">
    <location>
        <begin position="27"/>
        <end position="113"/>
    </location>
</feature>
<dbReference type="InterPro" id="IPR036390">
    <property type="entry name" value="WH_DNA-bd_sf"/>
</dbReference>
<dbReference type="InterPro" id="IPR014710">
    <property type="entry name" value="RmlC-like_jellyroll"/>
</dbReference>
<dbReference type="Gene3D" id="1.10.10.10">
    <property type="entry name" value="Winged helix-like DNA-binding domain superfamily/Winged helix DNA-binding domain"/>
    <property type="match status" value="1"/>
</dbReference>
<dbReference type="PROSITE" id="PS51063">
    <property type="entry name" value="HTH_CRP_2"/>
    <property type="match status" value="1"/>
</dbReference>
<gene>
    <name evidence="6" type="ORF">BC792_103219</name>
</gene>
<evidence type="ECO:0000256" key="2">
    <source>
        <dbReference type="ARBA" id="ARBA00023125"/>
    </source>
</evidence>
<dbReference type="OrthoDB" id="9127033at2"/>
<dbReference type="EMBL" id="VNHX01000003">
    <property type="protein sequence ID" value="TYP97292.1"/>
    <property type="molecule type" value="Genomic_DNA"/>
</dbReference>
<keyword evidence="3" id="KW-0804">Transcription</keyword>
<keyword evidence="1" id="KW-0805">Transcription regulation</keyword>
<evidence type="ECO:0000313" key="7">
    <source>
        <dbReference type="Proteomes" id="UP000325105"/>
    </source>
</evidence>
<dbReference type="PANTHER" id="PTHR24567">
    <property type="entry name" value="CRP FAMILY TRANSCRIPTIONAL REGULATORY PROTEIN"/>
    <property type="match status" value="1"/>
</dbReference>
<dbReference type="PANTHER" id="PTHR24567:SF75">
    <property type="entry name" value="FUMARATE AND NITRATE REDUCTION REGULATORY PROTEIN"/>
    <property type="match status" value="1"/>
</dbReference>
<protein>
    <submittedName>
        <fullName evidence="6">CRP/FNR family transcriptional regulator</fullName>
    </submittedName>
</protein>
<dbReference type="SMART" id="SM00100">
    <property type="entry name" value="cNMP"/>
    <property type="match status" value="1"/>
</dbReference>
<dbReference type="Gene3D" id="2.60.120.10">
    <property type="entry name" value="Jelly Rolls"/>
    <property type="match status" value="1"/>
</dbReference>
<dbReference type="SUPFAM" id="SSF46785">
    <property type="entry name" value="Winged helix' DNA-binding domain"/>
    <property type="match status" value="1"/>
</dbReference>
<evidence type="ECO:0000256" key="3">
    <source>
        <dbReference type="ARBA" id="ARBA00023163"/>
    </source>
</evidence>
<name>A0A5S5DR09_9SPHI</name>
<dbReference type="GO" id="GO:0003700">
    <property type="term" value="F:DNA-binding transcription factor activity"/>
    <property type="evidence" value="ECO:0007669"/>
    <property type="project" value="TreeGrafter"/>
</dbReference>
<dbReference type="SUPFAM" id="SSF51206">
    <property type="entry name" value="cAMP-binding domain-like"/>
    <property type="match status" value="1"/>
</dbReference>
<dbReference type="GO" id="GO:0005829">
    <property type="term" value="C:cytosol"/>
    <property type="evidence" value="ECO:0007669"/>
    <property type="project" value="TreeGrafter"/>
</dbReference>
<dbReference type="InterPro" id="IPR012318">
    <property type="entry name" value="HTH_CRP"/>
</dbReference>
<dbReference type="InterPro" id="IPR036388">
    <property type="entry name" value="WH-like_DNA-bd_sf"/>
</dbReference>
<dbReference type="InterPro" id="IPR050397">
    <property type="entry name" value="Env_Response_Regulators"/>
</dbReference>
<keyword evidence="2" id="KW-0238">DNA-binding</keyword>
<dbReference type="SMART" id="SM00419">
    <property type="entry name" value="HTH_CRP"/>
    <property type="match status" value="1"/>
</dbReference>
<feature type="domain" description="HTH crp-type" evidence="5">
    <location>
        <begin position="148"/>
        <end position="220"/>
    </location>
</feature>
<sequence length="229" mass="25977">MKKKAHNCDHSCFMCRHTLEDWRGQIALNRTTIKLRKGQQFIAEGEAVKGVFFVQSGIVKVHRRWGEKEMIVRFAKKGDIVGHRGVTSHHDVYPIAATALEPTELCFVDLNFFFLSLRVNPTLSYQLMLFYADELQLSEQRMCNNVRLSVKGRIAWSLLLLYRLFGDAAADGYIGLTLSKTDLAAYIGTTYETVYRAMGELVAQGLVVLKGKKIFLRNIQALKIVAEES</sequence>
<organism evidence="6 7">
    <name type="scientific">Sphingobacterium allocomposti</name>
    <dbReference type="NCBI Taxonomy" id="415956"/>
    <lineage>
        <taxon>Bacteria</taxon>
        <taxon>Pseudomonadati</taxon>
        <taxon>Bacteroidota</taxon>
        <taxon>Sphingobacteriia</taxon>
        <taxon>Sphingobacteriales</taxon>
        <taxon>Sphingobacteriaceae</taxon>
        <taxon>Sphingobacterium</taxon>
    </lineage>
</organism>
<accession>A0A5S5DR09</accession>
<dbReference type="PRINTS" id="PR00034">
    <property type="entry name" value="HTHCRP"/>
</dbReference>
<reference evidence="6 7" key="1">
    <citation type="submission" date="2019-07" db="EMBL/GenBank/DDBJ databases">
        <title>Genomic Encyclopedia of Archaeal and Bacterial Type Strains, Phase II (KMG-II): from individual species to whole genera.</title>
        <authorList>
            <person name="Goeker M."/>
        </authorList>
    </citation>
    <scope>NUCLEOTIDE SEQUENCE [LARGE SCALE GENOMIC DNA]</scope>
    <source>
        <strain evidence="6 7">DSM 18850</strain>
    </source>
</reference>
<dbReference type="Pfam" id="PF00027">
    <property type="entry name" value="cNMP_binding"/>
    <property type="match status" value="1"/>
</dbReference>
<dbReference type="GO" id="GO:0003677">
    <property type="term" value="F:DNA binding"/>
    <property type="evidence" value="ECO:0007669"/>
    <property type="project" value="UniProtKB-KW"/>
</dbReference>
<dbReference type="InterPro" id="IPR000595">
    <property type="entry name" value="cNMP-bd_dom"/>
</dbReference>
<comment type="caution">
    <text evidence="6">The sequence shown here is derived from an EMBL/GenBank/DDBJ whole genome shotgun (WGS) entry which is preliminary data.</text>
</comment>
<evidence type="ECO:0000259" key="4">
    <source>
        <dbReference type="PROSITE" id="PS50042"/>
    </source>
</evidence>
<dbReference type="CDD" id="cd00038">
    <property type="entry name" value="CAP_ED"/>
    <property type="match status" value="1"/>
</dbReference>
<dbReference type="Proteomes" id="UP000325105">
    <property type="component" value="Unassembled WGS sequence"/>
</dbReference>
<dbReference type="InterPro" id="IPR018490">
    <property type="entry name" value="cNMP-bd_dom_sf"/>
</dbReference>
<keyword evidence="7" id="KW-1185">Reference proteome</keyword>
<dbReference type="RefSeq" id="WP_148907675.1">
    <property type="nucleotide sequence ID" value="NZ_VNHX01000003.1"/>
</dbReference>
<dbReference type="AlphaFoldDB" id="A0A5S5DR09"/>
<evidence type="ECO:0000259" key="5">
    <source>
        <dbReference type="PROSITE" id="PS51063"/>
    </source>
</evidence>
<dbReference type="Pfam" id="PF13545">
    <property type="entry name" value="HTH_Crp_2"/>
    <property type="match status" value="1"/>
</dbReference>
<evidence type="ECO:0000256" key="1">
    <source>
        <dbReference type="ARBA" id="ARBA00023015"/>
    </source>
</evidence>
<dbReference type="PROSITE" id="PS50042">
    <property type="entry name" value="CNMP_BINDING_3"/>
    <property type="match status" value="1"/>
</dbReference>
<proteinExistence type="predicted"/>